<dbReference type="InterPro" id="IPR020616">
    <property type="entry name" value="Thiolase_N"/>
</dbReference>
<reference evidence="11" key="1">
    <citation type="submission" date="2017-05" db="EMBL/GenBank/DDBJ databases">
        <authorList>
            <person name="Sung H."/>
        </authorList>
    </citation>
    <scope>NUCLEOTIDE SEQUENCE [LARGE SCALE GENOMIC DNA]</scope>
    <source>
        <strain evidence="11">AR23208</strain>
    </source>
</reference>
<keyword evidence="4 7" id="KW-0012">Acyltransferase</keyword>
<dbReference type="CDD" id="cd00751">
    <property type="entry name" value="thiolase"/>
    <property type="match status" value="1"/>
</dbReference>
<dbReference type="RefSeq" id="WP_087458832.1">
    <property type="nucleotide sequence ID" value="NZ_CP021434.1"/>
</dbReference>
<dbReference type="PANTHER" id="PTHR18919">
    <property type="entry name" value="ACETYL-COA C-ACYLTRANSFERASE"/>
    <property type="match status" value="1"/>
</dbReference>
<evidence type="ECO:0000256" key="7">
    <source>
        <dbReference type="RuleBase" id="RU003557"/>
    </source>
</evidence>
<dbReference type="InterPro" id="IPR020617">
    <property type="entry name" value="Thiolase_C"/>
</dbReference>
<evidence type="ECO:0000313" key="10">
    <source>
        <dbReference type="EMBL" id="ARU63496.1"/>
    </source>
</evidence>
<accession>A0A1Y0IUM8</accession>
<evidence type="ECO:0000256" key="3">
    <source>
        <dbReference type="ARBA" id="ARBA00022679"/>
    </source>
</evidence>
<evidence type="ECO:0000256" key="2">
    <source>
        <dbReference type="ARBA" id="ARBA00012705"/>
    </source>
</evidence>
<dbReference type="PANTHER" id="PTHR18919:SF107">
    <property type="entry name" value="ACETYL-COA ACETYLTRANSFERASE, CYTOSOLIC"/>
    <property type="match status" value="1"/>
</dbReference>
<proteinExistence type="inferred from homology"/>
<dbReference type="PIRSF" id="PIRSF000429">
    <property type="entry name" value="Ac-CoA_Ac_transf"/>
    <property type="match status" value="1"/>
</dbReference>
<feature type="domain" description="Thiolase N-terminal" evidence="8">
    <location>
        <begin position="4"/>
        <end position="263"/>
    </location>
</feature>
<dbReference type="EMBL" id="CP021434">
    <property type="protein sequence ID" value="ARU63496.1"/>
    <property type="molecule type" value="Genomic_DNA"/>
</dbReference>
<dbReference type="Pfam" id="PF02803">
    <property type="entry name" value="Thiolase_C"/>
    <property type="match status" value="1"/>
</dbReference>
<dbReference type="Pfam" id="PF00108">
    <property type="entry name" value="Thiolase_N"/>
    <property type="match status" value="1"/>
</dbReference>
<protein>
    <recommendedName>
        <fullName evidence="2">acetyl-CoA C-acetyltransferase</fullName>
        <ecNumber evidence="2">2.3.1.9</ecNumber>
    </recommendedName>
    <alternativeName>
        <fullName evidence="5">Acetoacetyl-CoA thiolase</fullName>
    </alternativeName>
</protein>
<sequence>MKTVYLVSAVRSAITSFGGSFKDMMPSDLAAQLLTAAVERAGIDKAQVEEVILGHCIQRTDEPNTARTAALKAGFPNTVPGYTIQRQCGSGMQAILSGMQQIQTGYADIVLAGGVEVMSSSPYVLKQNRWGQRLQHSTVYDTVWECLTDPLTGDMMGHTAENLAEKYNITRDEQDTLALESHQKALAALESGRFEKEISPVTVQLGRGKTAEVTRDEHPRADISAEKLAKLRPSFNTDGGSVTAGNASGLNDGACAVILMSEEKVQELGVTPLAKIIAGAVAGVEPELMGYGPVPAVNKLLKQTGFTKDDIDLWEINEAFAAQYIAVEKLLDLDRSIVNVNGSGISLGHPVGATGARIVTTLAHELHHKGLTRGIATLCIGGGMGLALMIERV</sequence>
<dbReference type="InterPro" id="IPR002155">
    <property type="entry name" value="Thiolase"/>
</dbReference>
<dbReference type="InterPro" id="IPR020610">
    <property type="entry name" value="Thiolase_AS"/>
</dbReference>
<organism evidence="10 11">
    <name type="scientific">Tumebacillus avium</name>
    <dbReference type="NCBI Taxonomy" id="1903704"/>
    <lineage>
        <taxon>Bacteria</taxon>
        <taxon>Bacillati</taxon>
        <taxon>Bacillota</taxon>
        <taxon>Bacilli</taxon>
        <taxon>Bacillales</taxon>
        <taxon>Alicyclobacillaceae</taxon>
        <taxon>Tumebacillus</taxon>
    </lineage>
</organism>
<evidence type="ECO:0000256" key="6">
    <source>
        <dbReference type="PIRSR" id="PIRSR000429-1"/>
    </source>
</evidence>
<keyword evidence="11" id="KW-1185">Reference proteome</keyword>
<keyword evidence="3 7" id="KW-0808">Transferase</keyword>
<dbReference type="AlphaFoldDB" id="A0A1Y0IUM8"/>
<dbReference type="Gene3D" id="3.40.47.10">
    <property type="match status" value="2"/>
</dbReference>
<evidence type="ECO:0000256" key="4">
    <source>
        <dbReference type="ARBA" id="ARBA00023315"/>
    </source>
</evidence>
<evidence type="ECO:0000313" key="11">
    <source>
        <dbReference type="Proteomes" id="UP000195437"/>
    </source>
</evidence>
<feature type="active site" description="Proton acceptor" evidence="6">
    <location>
        <position position="379"/>
    </location>
</feature>
<dbReference type="GO" id="GO:0003985">
    <property type="term" value="F:acetyl-CoA C-acetyltransferase activity"/>
    <property type="evidence" value="ECO:0007669"/>
    <property type="project" value="UniProtKB-EC"/>
</dbReference>
<dbReference type="PROSITE" id="PS00099">
    <property type="entry name" value="THIOLASE_3"/>
    <property type="match status" value="1"/>
</dbReference>
<comment type="similarity">
    <text evidence="1 7">Belongs to the thiolase-like superfamily. Thiolase family.</text>
</comment>
<dbReference type="SUPFAM" id="SSF53901">
    <property type="entry name" value="Thiolase-like"/>
    <property type="match status" value="2"/>
</dbReference>
<feature type="domain" description="Thiolase C-terminal" evidence="9">
    <location>
        <begin position="271"/>
        <end position="392"/>
    </location>
</feature>
<name>A0A1Y0IUM8_9BACL</name>
<evidence type="ECO:0000259" key="9">
    <source>
        <dbReference type="Pfam" id="PF02803"/>
    </source>
</evidence>
<dbReference type="FunFam" id="3.40.47.10:FF:000010">
    <property type="entry name" value="Acetyl-CoA acetyltransferase (Thiolase)"/>
    <property type="match status" value="1"/>
</dbReference>
<evidence type="ECO:0000256" key="1">
    <source>
        <dbReference type="ARBA" id="ARBA00010982"/>
    </source>
</evidence>
<dbReference type="OrthoDB" id="2379477at2"/>
<dbReference type="InterPro" id="IPR016039">
    <property type="entry name" value="Thiolase-like"/>
</dbReference>
<evidence type="ECO:0000256" key="5">
    <source>
        <dbReference type="ARBA" id="ARBA00030755"/>
    </source>
</evidence>
<dbReference type="NCBIfam" id="TIGR01930">
    <property type="entry name" value="AcCoA-C-Actrans"/>
    <property type="match status" value="1"/>
</dbReference>
<dbReference type="Proteomes" id="UP000195437">
    <property type="component" value="Chromosome"/>
</dbReference>
<feature type="active site" description="Acyl-thioester intermediate" evidence="6">
    <location>
        <position position="88"/>
    </location>
</feature>
<dbReference type="EC" id="2.3.1.9" evidence="2"/>
<dbReference type="KEGG" id="tum:CBW65_22695"/>
<gene>
    <name evidence="10" type="ORF">CBW65_22695</name>
</gene>
<feature type="active site" description="Proton acceptor" evidence="6">
    <location>
        <position position="349"/>
    </location>
</feature>
<evidence type="ECO:0000259" key="8">
    <source>
        <dbReference type="Pfam" id="PF00108"/>
    </source>
</evidence>